<dbReference type="Pfam" id="PF13649">
    <property type="entry name" value="Methyltransf_25"/>
    <property type="match status" value="1"/>
</dbReference>
<evidence type="ECO:0000256" key="1">
    <source>
        <dbReference type="ARBA" id="ARBA00023125"/>
    </source>
</evidence>
<dbReference type="PROSITE" id="PS50943">
    <property type="entry name" value="HTH_CROC1"/>
    <property type="match status" value="1"/>
</dbReference>
<keyword evidence="3" id="KW-0808">Transferase</keyword>
<keyword evidence="1" id="KW-0238">DNA-binding</keyword>
<dbReference type="GO" id="GO:0032259">
    <property type="term" value="P:methylation"/>
    <property type="evidence" value="ECO:0007669"/>
    <property type="project" value="UniProtKB-KW"/>
</dbReference>
<dbReference type="GO" id="GO:0008168">
    <property type="term" value="F:methyltransferase activity"/>
    <property type="evidence" value="ECO:0007669"/>
    <property type="project" value="UniProtKB-KW"/>
</dbReference>
<proteinExistence type="predicted"/>
<evidence type="ECO:0000313" key="3">
    <source>
        <dbReference type="EMBL" id="SHO52866.1"/>
    </source>
</evidence>
<protein>
    <submittedName>
        <fullName evidence="3">Methyltransferase domain-containing protein</fullName>
    </submittedName>
</protein>
<dbReference type="CDD" id="cd00093">
    <property type="entry name" value="HTH_XRE"/>
    <property type="match status" value="1"/>
</dbReference>
<reference evidence="3 4" key="1">
    <citation type="submission" date="2016-12" db="EMBL/GenBank/DDBJ databases">
        <authorList>
            <person name="Song W.-J."/>
            <person name="Kurnit D.M."/>
        </authorList>
    </citation>
    <scope>NUCLEOTIDE SEQUENCE [LARGE SCALE GENOMIC DNA]</scope>
    <source>
        <strain evidence="3 4">DSM 12503</strain>
    </source>
</reference>
<dbReference type="Gene3D" id="3.40.50.150">
    <property type="entry name" value="Vaccinia Virus protein VP39"/>
    <property type="match status" value="1"/>
</dbReference>
<name>A0A1M7YJV9_9FIRM</name>
<dbReference type="SUPFAM" id="SSF53335">
    <property type="entry name" value="S-adenosyl-L-methionine-dependent methyltransferases"/>
    <property type="match status" value="1"/>
</dbReference>
<feature type="domain" description="HTH cro/C1-type" evidence="2">
    <location>
        <begin position="10"/>
        <end position="64"/>
    </location>
</feature>
<dbReference type="SMART" id="SM00530">
    <property type="entry name" value="HTH_XRE"/>
    <property type="match status" value="1"/>
</dbReference>
<keyword evidence="4" id="KW-1185">Reference proteome</keyword>
<dbReference type="Pfam" id="PF01381">
    <property type="entry name" value="HTH_3"/>
    <property type="match status" value="1"/>
</dbReference>
<organism evidence="3 4">
    <name type="scientific">Anaerocolumna xylanovorans DSM 12503</name>
    <dbReference type="NCBI Taxonomy" id="1121345"/>
    <lineage>
        <taxon>Bacteria</taxon>
        <taxon>Bacillati</taxon>
        <taxon>Bacillota</taxon>
        <taxon>Clostridia</taxon>
        <taxon>Lachnospirales</taxon>
        <taxon>Lachnospiraceae</taxon>
        <taxon>Anaerocolumna</taxon>
    </lineage>
</organism>
<dbReference type="SUPFAM" id="SSF47413">
    <property type="entry name" value="lambda repressor-like DNA-binding domains"/>
    <property type="match status" value="1"/>
</dbReference>
<evidence type="ECO:0000259" key="2">
    <source>
        <dbReference type="PROSITE" id="PS50943"/>
    </source>
</evidence>
<dbReference type="EMBL" id="FRFD01000012">
    <property type="protein sequence ID" value="SHO52866.1"/>
    <property type="molecule type" value="Genomic_DNA"/>
</dbReference>
<dbReference type="Gene3D" id="1.10.260.40">
    <property type="entry name" value="lambda repressor-like DNA-binding domains"/>
    <property type="match status" value="1"/>
</dbReference>
<dbReference type="InterPro" id="IPR041698">
    <property type="entry name" value="Methyltransf_25"/>
</dbReference>
<dbReference type="OrthoDB" id="9804312at2"/>
<dbReference type="AlphaFoldDB" id="A0A1M7YJV9"/>
<keyword evidence="3" id="KW-0489">Methyltransferase</keyword>
<sequence>MNSRIIGNRIAKYRKIHNLTQDDLAEKLVITPQAVSRWENGHTLPETSILTDLCRILQISVDGLLSDKEDIKTAREELPDELRDVQKLWDGYSDNWYKRYRSKEIIDGIVNDPSSAFHPTVWSRIKEVFPSMKGKKICVPSSGDNHAVFAFAILGAKVTSCDISEQQLGNASKIAAEYNWDIEFICDDTRHLLKLTSETYDLVYTSNGVHVWIDDLVSMYKSIYRILKKNGSFMMYDVHPFLRPFDDSELTLKILKPYDCTGPFEDDDDGVPNGVMTYTWRMQDLCNSIIKSGLQMIRMEEVYAEYGTFWFVGRDDEHYISKEEKDKCADWKTNPYAALPQWLMIQATK</sequence>
<dbReference type="InterPro" id="IPR029063">
    <property type="entry name" value="SAM-dependent_MTases_sf"/>
</dbReference>
<dbReference type="PANTHER" id="PTHR46558:SF4">
    <property type="entry name" value="DNA-BIDING PHAGE PROTEIN"/>
    <property type="match status" value="1"/>
</dbReference>
<accession>A0A1M7YJV9</accession>
<evidence type="ECO:0000313" key="4">
    <source>
        <dbReference type="Proteomes" id="UP000184612"/>
    </source>
</evidence>
<dbReference type="PANTHER" id="PTHR46558">
    <property type="entry name" value="TRACRIPTIONAL REGULATORY PROTEIN-RELATED-RELATED"/>
    <property type="match status" value="1"/>
</dbReference>
<dbReference type="InterPro" id="IPR010982">
    <property type="entry name" value="Lambda_DNA-bd_dom_sf"/>
</dbReference>
<dbReference type="CDD" id="cd02440">
    <property type="entry name" value="AdoMet_MTases"/>
    <property type="match status" value="1"/>
</dbReference>
<dbReference type="Proteomes" id="UP000184612">
    <property type="component" value="Unassembled WGS sequence"/>
</dbReference>
<dbReference type="InterPro" id="IPR001387">
    <property type="entry name" value="Cro/C1-type_HTH"/>
</dbReference>
<gene>
    <name evidence="3" type="ORF">SAMN02745217_03839</name>
</gene>
<dbReference type="STRING" id="1121345.SAMN02745217_03839"/>
<dbReference type="RefSeq" id="WP_084558772.1">
    <property type="nucleotide sequence ID" value="NZ_FRFD01000012.1"/>
</dbReference>
<dbReference type="GO" id="GO:0003677">
    <property type="term" value="F:DNA binding"/>
    <property type="evidence" value="ECO:0007669"/>
    <property type="project" value="UniProtKB-KW"/>
</dbReference>